<name>A0ABD3HMY0_9MARC</name>
<proteinExistence type="predicted"/>
<evidence type="ECO:0000313" key="3">
    <source>
        <dbReference type="Proteomes" id="UP001633002"/>
    </source>
</evidence>
<evidence type="ECO:0000256" key="1">
    <source>
        <dbReference type="SAM" id="MobiDB-lite"/>
    </source>
</evidence>
<dbReference type="Proteomes" id="UP001633002">
    <property type="component" value="Unassembled WGS sequence"/>
</dbReference>
<keyword evidence="3" id="KW-1185">Reference proteome</keyword>
<gene>
    <name evidence="2" type="ORF">R1sor_005111</name>
</gene>
<accession>A0ABD3HMY0</accession>
<feature type="compositionally biased region" description="Basic and acidic residues" evidence="1">
    <location>
        <begin position="1"/>
        <end position="14"/>
    </location>
</feature>
<evidence type="ECO:0000313" key="2">
    <source>
        <dbReference type="EMBL" id="KAL3691460.1"/>
    </source>
</evidence>
<feature type="compositionally biased region" description="Low complexity" evidence="1">
    <location>
        <begin position="164"/>
        <end position="174"/>
    </location>
</feature>
<protein>
    <submittedName>
        <fullName evidence="2">Uncharacterized protein</fullName>
    </submittedName>
</protein>
<dbReference type="EMBL" id="JBJQOH010000003">
    <property type="protein sequence ID" value="KAL3691460.1"/>
    <property type="molecule type" value="Genomic_DNA"/>
</dbReference>
<dbReference type="AlphaFoldDB" id="A0ABD3HMY0"/>
<reference evidence="2 3" key="1">
    <citation type="submission" date="2024-09" db="EMBL/GenBank/DDBJ databases">
        <title>Chromosome-scale assembly of Riccia sorocarpa.</title>
        <authorList>
            <person name="Paukszto L."/>
        </authorList>
    </citation>
    <scope>NUCLEOTIDE SEQUENCE [LARGE SCALE GENOMIC DNA]</scope>
    <source>
        <strain evidence="2">LP-2024</strain>
        <tissue evidence="2">Aerial parts of the thallus</tissue>
    </source>
</reference>
<organism evidence="2 3">
    <name type="scientific">Riccia sorocarpa</name>
    <dbReference type="NCBI Taxonomy" id="122646"/>
    <lineage>
        <taxon>Eukaryota</taxon>
        <taxon>Viridiplantae</taxon>
        <taxon>Streptophyta</taxon>
        <taxon>Embryophyta</taxon>
        <taxon>Marchantiophyta</taxon>
        <taxon>Marchantiopsida</taxon>
        <taxon>Marchantiidae</taxon>
        <taxon>Marchantiales</taxon>
        <taxon>Ricciaceae</taxon>
        <taxon>Riccia</taxon>
    </lineage>
</organism>
<feature type="region of interest" description="Disordered" evidence="1">
    <location>
        <begin position="101"/>
        <end position="189"/>
    </location>
</feature>
<feature type="compositionally biased region" description="Polar residues" evidence="1">
    <location>
        <begin position="39"/>
        <end position="48"/>
    </location>
</feature>
<sequence>MERWSEELRRRAVMDRFNPSSVMGTPLPDSEESDIDGSQIPNSQQNVSRAGGGSSSQSPFVSTGLHGGPRPFMQQAPFMPPFYPPGMVAPSFFTPPALHMQSNGSSVVHRPQPRDDFPAPPPPAPNFVAEVHNVSVPVASNHRPQVHDFTQPDAAPSVQSTDPGSSNGAGSSQASRERLVITSVAHLPM</sequence>
<feature type="region of interest" description="Disordered" evidence="1">
    <location>
        <begin position="1"/>
        <end position="77"/>
    </location>
</feature>
<comment type="caution">
    <text evidence="2">The sequence shown here is derived from an EMBL/GenBank/DDBJ whole genome shotgun (WGS) entry which is preliminary data.</text>
</comment>